<protein>
    <recommendedName>
        <fullName evidence="6">Fe2OG dioxygenase domain-containing protein</fullName>
    </recommendedName>
</protein>
<dbReference type="AlphaFoldDB" id="A0AAP0LJN6"/>
<keyword evidence="4" id="KW-0560">Oxidoreductase</keyword>
<name>A0AAP0LJN6_9ROSI</name>
<comment type="similarity">
    <text evidence="2">Belongs to the iron/ascorbate-dependent oxidoreductase family.</text>
</comment>
<dbReference type="InterPro" id="IPR026992">
    <property type="entry name" value="DIOX_N"/>
</dbReference>
<keyword evidence="8" id="KW-1185">Reference proteome</keyword>
<keyword evidence="3" id="KW-0479">Metal-binding</keyword>
<dbReference type="SUPFAM" id="SSF51197">
    <property type="entry name" value="Clavaminate synthase-like"/>
    <property type="match status" value="1"/>
</dbReference>
<dbReference type="PANTHER" id="PTHR10209:SF123">
    <property type="entry name" value="FE2OG DIOXYGENASE DOMAIN-CONTAINING PROTEIN"/>
    <property type="match status" value="1"/>
</dbReference>
<dbReference type="Gene3D" id="3.40.1090.10">
    <property type="entry name" value="Cytosolic phospholipase A2 catalytic domain"/>
    <property type="match status" value="2"/>
</dbReference>
<evidence type="ECO:0000256" key="3">
    <source>
        <dbReference type="ARBA" id="ARBA00022723"/>
    </source>
</evidence>
<dbReference type="FunFam" id="2.60.120.330:FF:000005">
    <property type="entry name" value="1-aminocyclopropane-1-carboxylate oxidase homolog 1"/>
    <property type="match status" value="1"/>
</dbReference>
<evidence type="ECO:0000256" key="2">
    <source>
        <dbReference type="ARBA" id="ARBA00008056"/>
    </source>
</evidence>
<dbReference type="InterPro" id="IPR027443">
    <property type="entry name" value="IPNS-like_sf"/>
</dbReference>
<gene>
    <name evidence="7" type="ORF">WN944_027248</name>
</gene>
<reference evidence="7 8" key="1">
    <citation type="submission" date="2024-05" db="EMBL/GenBank/DDBJ databases">
        <title>Haplotype-resolved chromosome-level genome assembly of Huyou (Citrus changshanensis).</title>
        <authorList>
            <person name="Miao C."/>
            <person name="Chen W."/>
            <person name="Wu Y."/>
            <person name="Wang L."/>
            <person name="Zhao S."/>
            <person name="Grierson D."/>
            <person name="Xu C."/>
            <person name="Chen K."/>
        </authorList>
    </citation>
    <scope>NUCLEOTIDE SEQUENCE [LARGE SCALE GENOMIC DNA]</scope>
    <source>
        <strain evidence="7">01-14</strain>
        <tissue evidence="7">Leaf</tissue>
    </source>
</reference>
<comment type="cofactor">
    <cofactor evidence="1">
        <name>Fe cation</name>
        <dbReference type="ChEBI" id="CHEBI:24875"/>
    </cofactor>
</comment>
<dbReference type="EMBL" id="JBCGBO010000025">
    <property type="protein sequence ID" value="KAK9175242.1"/>
    <property type="molecule type" value="Genomic_DNA"/>
</dbReference>
<organism evidence="7 8">
    <name type="scientific">Citrus x changshan-huyou</name>
    <dbReference type="NCBI Taxonomy" id="2935761"/>
    <lineage>
        <taxon>Eukaryota</taxon>
        <taxon>Viridiplantae</taxon>
        <taxon>Streptophyta</taxon>
        <taxon>Embryophyta</taxon>
        <taxon>Tracheophyta</taxon>
        <taxon>Spermatophyta</taxon>
        <taxon>Magnoliopsida</taxon>
        <taxon>eudicotyledons</taxon>
        <taxon>Gunneridae</taxon>
        <taxon>Pentapetalae</taxon>
        <taxon>rosids</taxon>
        <taxon>malvids</taxon>
        <taxon>Sapindales</taxon>
        <taxon>Rutaceae</taxon>
        <taxon>Aurantioideae</taxon>
        <taxon>Citrus</taxon>
    </lineage>
</organism>
<feature type="domain" description="Fe2OG dioxygenase" evidence="6">
    <location>
        <begin position="232"/>
        <end position="334"/>
    </location>
</feature>
<sequence length="657" mass="74242">MSVFALCFQFIETMTSSLQQIMASTGNGLDYDKEQELKTFDDTKAGVKGLVDSGIQSVPKFFVASSEETCNEKSDLRHTHFNVPIIDLRDIDKDGARCEIVKEIGIASSTWGFFQVVNHDIPQDITDEVIESIRRFNEQPNHVKEKFYSRDKMKKVRFNSNFDLYKARFANWRDTLSCLMAPNPPPPEEYPEACREILLKFSKYVTKLGQDLFKLLSEALGLNSNHLTNMGCADGHVFYCHYYPACPEPNLTLGHTKHRDPDFLTILLQNQIGGLQVLHDNHWVNIPPVEGALVVNVGELLQVISNDKFKAAEHRVLANCAGPRLSVACFFTTHFEPSEKLFSPIEELLSDDSPPLYRGTTVKGYIDFFASAGLPAYSSLTRLRESNYELIRWKTNLVSILSLHGGGVRGIIPGTILAFWESQLQASLSWHDVVTNGVKSKWGNYGRPVYQSVDGFIQWTLTDVIIPTFDIRLLQPISFSTLKAKRNASKVSWLSDNCIGTSAAPYYMPPYYFELHASTGTKKFNLVDGVVAANIPTVLAICEVKREISQNKGSPCLNSIDFSKFLVFFLGTGSSKRDEKLETDGLKYTEASADHPMKDNRENLEKIGKDLMKKPVSAVNWETGLYEPMEERGTYKDALCELAERLSEERRFRRKYM</sequence>
<evidence type="ECO:0000259" key="6">
    <source>
        <dbReference type="PROSITE" id="PS51471"/>
    </source>
</evidence>
<dbReference type="InterPro" id="IPR044861">
    <property type="entry name" value="IPNS-like_FE2OG_OXY"/>
</dbReference>
<keyword evidence="5" id="KW-0408">Iron</keyword>
<proteinExistence type="inferred from homology"/>
<dbReference type="SUPFAM" id="SSF52151">
    <property type="entry name" value="FabD/lysophospholipase-like"/>
    <property type="match status" value="1"/>
</dbReference>
<dbReference type="Pfam" id="PF03171">
    <property type="entry name" value="2OG-FeII_Oxy"/>
    <property type="match status" value="1"/>
</dbReference>
<dbReference type="PANTHER" id="PTHR10209">
    <property type="entry name" value="OXIDOREDUCTASE, 2OG-FE II OXYGENASE FAMILY PROTEIN"/>
    <property type="match status" value="1"/>
</dbReference>
<evidence type="ECO:0000256" key="5">
    <source>
        <dbReference type="ARBA" id="ARBA00023004"/>
    </source>
</evidence>
<dbReference type="PROSITE" id="PS51471">
    <property type="entry name" value="FE2OG_OXY"/>
    <property type="match status" value="1"/>
</dbReference>
<dbReference type="GO" id="GO:0046872">
    <property type="term" value="F:metal ion binding"/>
    <property type="evidence" value="ECO:0007669"/>
    <property type="project" value="UniProtKB-KW"/>
</dbReference>
<evidence type="ECO:0000256" key="1">
    <source>
        <dbReference type="ARBA" id="ARBA00001962"/>
    </source>
</evidence>
<dbReference type="InterPro" id="IPR005123">
    <property type="entry name" value="Oxoglu/Fe-dep_dioxygenase_dom"/>
</dbReference>
<dbReference type="Gene3D" id="2.60.120.330">
    <property type="entry name" value="B-lactam Antibiotic, Isopenicillin N Synthase, Chain"/>
    <property type="match status" value="1"/>
</dbReference>
<accession>A0AAP0LJN6</accession>
<evidence type="ECO:0000313" key="7">
    <source>
        <dbReference type="EMBL" id="KAK9175242.1"/>
    </source>
</evidence>
<evidence type="ECO:0000313" key="8">
    <source>
        <dbReference type="Proteomes" id="UP001428341"/>
    </source>
</evidence>
<dbReference type="InterPro" id="IPR016035">
    <property type="entry name" value="Acyl_Trfase/lysoPLipase"/>
</dbReference>
<evidence type="ECO:0000256" key="4">
    <source>
        <dbReference type="ARBA" id="ARBA00023002"/>
    </source>
</evidence>
<dbReference type="Pfam" id="PF14226">
    <property type="entry name" value="DIOX_N"/>
    <property type="match status" value="1"/>
</dbReference>
<dbReference type="Proteomes" id="UP001428341">
    <property type="component" value="Unassembled WGS sequence"/>
</dbReference>
<dbReference type="GO" id="GO:0051213">
    <property type="term" value="F:dioxygenase activity"/>
    <property type="evidence" value="ECO:0007669"/>
    <property type="project" value="UniProtKB-ARBA"/>
</dbReference>
<comment type="caution">
    <text evidence="7">The sequence shown here is derived from an EMBL/GenBank/DDBJ whole genome shotgun (WGS) entry which is preliminary data.</text>
</comment>